<proteinExistence type="predicted"/>
<dbReference type="EMBL" id="CAXAMN010023117">
    <property type="protein sequence ID" value="CAK9075261.1"/>
    <property type="molecule type" value="Genomic_DNA"/>
</dbReference>
<organism evidence="6 7">
    <name type="scientific">Durusdinium trenchii</name>
    <dbReference type="NCBI Taxonomy" id="1381693"/>
    <lineage>
        <taxon>Eukaryota</taxon>
        <taxon>Sar</taxon>
        <taxon>Alveolata</taxon>
        <taxon>Dinophyceae</taxon>
        <taxon>Suessiales</taxon>
        <taxon>Symbiodiniaceae</taxon>
        <taxon>Durusdinium</taxon>
    </lineage>
</organism>
<evidence type="ECO:0000313" key="7">
    <source>
        <dbReference type="Proteomes" id="UP001642484"/>
    </source>
</evidence>
<accession>A0ABP0PI03</accession>
<evidence type="ECO:0000256" key="3">
    <source>
        <dbReference type="ARBA" id="ARBA00023268"/>
    </source>
</evidence>
<protein>
    <submittedName>
        <fullName evidence="6">Uncharacterized protein</fullName>
    </submittedName>
</protein>
<sequence>MASVPDLMAEARAEQALITAQLRALKGEAAEGDAFSPRHAVGVAGASPVATKRGWTEELPDAAVGLGSPKANTGAPAAPEELSALRAHVAELDHEIVQREIVIEELQSKLKTTEDALEKALLSPAEGGLWKERYQTAQKENEVRAREVKELKFKMDVKGKEIKLLSQYVRKLEEEARVRDTQRERLLTDAQIARSKFKQTESEQQQLVSRLHGLEELLLASSVVLIHECGCAFSSWVSTVLTAHPAGNGLLEIFEEPDSHWELCAVELSPLGVGKKPPVTLDENTLSLVTCGVLGGGVAPSLASVASPALKCPDKASFMKWSAAFRNLNLLPAYGAVSGEGAASPSSPGRGVASPGGFAFGAFGGASVGVGALEPKDDALTETRLNSLLAAVEGNSSGEQRLEQRLMTRCCVVVLKVHLPEEQKEHLSLLCYLRAYYAVAAWEEGVHWVNSHGSLMHLYCDTAILGLRIALRMQRLAFEFPNWAADGIEKDLENCETTFKISGGMEVGSVIPMRGDLFGEPNAAALQWAAAAPPGQLWLSSGACAAGLEDLELRKLRDAGCIELAQKTEQGGSCISVEVSDSLKLSIPIVRANPPGLEASVEALGGAEAPRSQGSFVVSFYARSVGVESRAYRKPIQTLRLLLKFRDTVRLAVSRAQGEVCWCHGQHLCALFETSEAAVLCADEAQKEMALHNATRKGDVQLGMVCACDFGDVFLNGRDFGGPTLWRAQTLAEAGKLGEILVTSEVLNTEDWTTSAPHVELSATRDCLGATGPEDYIHYSAEVDPEVVAKLDEVRKAKGVVPRAVSDQEICERLFYPLINEGFKILEEGYVARSNDIDIVYIYGYGFPPSKGGPMFFAENYAGEERAEGRVHRAELEKRPKSGSEEPHEDPTQLRQDDRDAHFVQRHARLRSDRAPTPLVTTAVPVTVAPVAAPVRVGASWIPNHLAKTSSLEVWRPPDYAALPAMPPEVWYASRAEMETDQRYPLVDSALLRLKAQRAVRLEIYGGSMTFGTDCCGKACDMQLSKCAWPSLFTALLQEAFPGLVEVDSYARGGCNLECALTEMVVAQRSARSAPDGLILDFSQNGWGGRDHKLEEFIRICHLFLPDSFIVLLYNRDMADEFHTVKDDHDLKILQAVAKHYHLPLLNYEKAMVQFGVFSNQTSLSLMWPRPSPVSYPDWANRHPQWPGHAFYADMLVDWLNNALATLPVTPGAMAPPAPALRAPESSADQDWIKPLKSMNLEAVELCIFPLTTHLARNPTGDTPLQSAGGSWKLFEDRKGKPGWITTTKSEELLFNVTFSRKPKLAVQYLRSYAQLGTAELEIRASTGSPHRWTSKQLEGQGSRRTVWRLLGYWPNKISITVGAAFTAVEPVDDFTEATVVVRLLDGPKFKLLSVISC</sequence>
<keyword evidence="3" id="KW-0511">Multifunctional enzyme</keyword>
<reference evidence="6 7" key="1">
    <citation type="submission" date="2024-02" db="EMBL/GenBank/DDBJ databases">
        <authorList>
            <person name="Chen Y."/>
            <person name="Shah S."/>
            <person name="Dougan E. K."/>
            <person name="Thang M."/>
            <person name="Chan C."/>
        </authorList>
    </citation>
    <scope>NUCLEOTIDE SEQUENCE [LARGE SCALE GENOMIC DNA]</scope>
</reference>
<dbReference type="SUPFAM" id="SSF55073">
    <property type="entry name" value="Nucleotide cyclase"/>
    <property type="match status" value="2"/>
</dbReference>
<keyword evidence="4" id="KW-0175">Coiled coil</keyword>
<keyword evidence="2" id="KW-0456">Lyase</keyword>
<name>A0ABP0PI03_9DINO</name>
<dbReference type="Proteomes" id="UP001642484">
    <property type="component" value="Unassembled WGS sequence"/>
</dbReference>
<dbReference type="SUPFAM" id="SSF48179">
    <property type="entry name" value="6-phosphogluconate dehydrogenase C-terminal domain-like"/>
    <property type="match status" value="1"/>
</dbReference>
<dbReference type="Gene3D" id="1.10.1040.50">
    <property type="match status" value="1"/>
</dbReference>
<gene>
    <name evidence="6" type="ORF">CCMP2556_LOCUS37065</name>
</gene>
<feature type="coiled-coil region" evidence="4">
    <location>
        <begin position="89"/>
        <end position="123"/>
    </location>
</feature>
<evidence type="ECO:0000256" key="4">
    <source>
        <dbReference type="SAM" id="Coils"/>
    </source>
</evidence>
<feature type="region of interest" description="Disordered" evidence="5">
    <location>
        <begin position="868"/>
        <end position="900"/>
    </location>
</feature>
<evidence type="ECO:0000256" key="5">
    <source>
        <dbReference type="SAM" id="MobiDB-lite"/>
    </source>
</evidence>
<evidence type="ECO:0000256" key="2">
    <source>
        <dbReference type="ARBA" id="ARBA00023239"/>
    </source>
</evidence>
<keyword evidence="1" id="KW-0413">Isomerase</keyword>
<dbReference type="PANTHER" id="PTHR23309:SF49">
    <property type="entry name" value="PEROXISOMAL BIFUNCTIONAL ENZYME"/>
    <property type="match status" value="1"/>
</dbReference>
<keyword evidence="7" id="KW-1185">Reference proteome</keyword>
<dbReference type="InterPro" id="IPR008927">
    <property type="entry name" value="6-PGluconate_DH-like_C_sf"/>
</dbReference>
<dbReference type="InterPro" id="IPR029787">
    <property type="entry name" value="Nucleotide_cyclase"/>
</dbReference>
<comment type="caution">
    <text evidence="6">The sequence shown here is derived from an EMBL/GenBank/DDBJ whole genome shotgun (WGS) entry which is preliminary data.</text>
</comment>
<evidence type="ECO:0000313" key="6">
    <source>
        <dbReference type="EMBL" id="CAK9075261.1"/>
    </source>
</evidence>
<dbReference type="SUPFAM" id="SSF52266">
    <property type="entry name" value="SGNH hydrolase"/>
    <property type="match status" value="1"/>
</dbReference>
<dbReference type="PANTHER" id="PTHR23309">
    <property type="entry name" value="3-HYDROXYACYL-COA DEHYROGENASE"/>
    <property type="match status" value="1"/>
</dbReference>
<dbReference type="Gene3D" id="3.30.70.1230">
    <property type="entry name" value="Nucleotide cyclase"/>
    <property type="match status" value="2"/>
</dbReference>
<evidence type="ECO:0000256" key="1">
    <source>
        <dbReference type="ARBA" id="ARBA00023235"/>
    </source>
</evidence>